<feature type="domain" description="H15" evidence="2">
    <location>
        <begin position="18"/>
        <end position="75"/>
    </location>
</feature>
<dbReference type="GO" id="GO:0006334">
    <property type="term" value="P:nucleosome assembly"/>
    <property type="evidence" value="ECO:0007669"/>
    <property type="project" value="InterPro"/>
</dbReference>
<dbReference type="GO" id="GO:0003677">
    <property type="term" value="F:DNA binding"/>
    <property type="evidence" value="ECO:0007669"/>
    <property type="project" value="InterPro"/>
</dbReference>
<proteinExistence type="predicted"/>
<evidence type="ECO:0000259" key="2">
    <source>
        <dbReference type="Pfam" id="PF00538"/>
    </source>
</evidence>
<reference evidence="3 4" key="1">
    <citation type="submission" date="2023-08" db="EMBL/GenBank/DDBJ databases">
        <authorList>
            <person name="Palmer J.M."/>
        </authorList>
    </citation>
    <scope>NUCLEOTIDE SEQUENCE [LARGE SCALE GENOMIC DNA]</scope>
    <source>
        <strain evidence="3 4">TWF481</strain>
    </source>
</reference>
<gene>
    <name evidence="3" type="ORF">TWF481_009462</name>
</gene>
<dbReference type="Pfam" id="PF00538">
    <property type="entry name" value="Linker_histone"/>
    <property type="match status" value="1"/>
</dbReference>
<dbReference type="AlphaFoldDB" id="A0AAV9W5Y8"/>
<accession>A0AAV9W5Y8</accession>
<name>A0AAV9W5Y8_9PEZI</name>
<evidence type="ECO:0000256" key="1">
    <source>
        <dbReference type="ARBA" id="ARBA00020833"/>
    </source>
</evidence>
<dbReference type="InterPro" id="IPR005818">
    <property type="entry name" value="Histone_H1/H5_H15"/>
</dbReference>
<dbReference type="Gene3D" id="1.10.10.10">
    <property type="entry name" value="Winged helix-like DNA-binding domain superfamily/Winged helix DNA-binding domain"/>
    <property type="match status" value="1"/>
</dbReference>
<dbReference type="GO" id="GO:0000786">
    <property type="term" value="C:nucleosome"/>
    <property type="evidence" value="ECO:0007669"/>
    <property type="project" value="InterPro"/>
</dbReference>
<evidence type="ECO:0000313" key="3">
    <source>
        <dbReference type="EMBL" id="KAK6501627.1"/>
    </source>
</evidence>
<protein>
    <recommendedName>
        <fullName evidence="1">Histone H1</fullName>
    </recommendedName>
</protein>
<evidence type="ECO:0000313" key="4">
    <source>
        <dbReference type="Proteomes" id="UP001370758"/>
    </source>
</evidence>
<sequence length="84" mass="9659">MKTATEKEYFALIKRFIQEEGKSRWAISAWVKEKLQEEGKYLGLIHDKRIKAVLRQGFESGEFVRPHGPLGTIHLKTNSSISSK</sequence>
<dbReference type="Proteomes" id="UP001370758">
    <property type="component" value="Unassembled WGS sequence"/>
</dbReference>
<keyword evidence="4" id="KW-1185">Reference proteome</keyword>
<organism evidence="3 4">
    <name type="scientific">Arthrobotrys musiformis</name>
    <dbReference type="NCBI Taxonomy" id="47236"/>
    <lineage>
        <taxon>Eukaryota</taxon>
        <taxon>Fungi</taxon>
        <taxon>Dikarya</taxon>
        <taxon>Ascomycota</taxon>
        <taxon>Pezizomycotina</taxon>
        <taxon>Orbiliomycetes</taxon>
        <taxon>Orbiliales</taxon>
        <taxon>Orbiliaceae</taxon>
        <taxon>Arthrobotrys</taxon>
    </lineage>
</organism>
<dbReference type="EMBL" id="JAVHJL010000006">
    <property type="protein sequence ID" value="KAK6501627.1"/>
    <property type="molecule type" value="Genomic_DNA"/>
</dbReference>
<dbReference type="InterPro" id="IPR036388">
    <property type="entry name" value="WH-like_DNA-bd_sf"/>
</dbReference>
<comment type="caution">
    <text evidence="3">The sequence shown here is derived from an EMBL/GenBank/DDBJ whole genome shotgun (WGS) entry which is preliminary data.</text>
</comment>